<keyword evidence="1" id="KW-0812">Transmembrane</keyword>
<dbReference type="OrthoDB" id="9800600at2"/>
<dbReference type="STRING" id="39495.SAMN02745111_00998"/>
<gene>
    <name evidence="2" type="ORF">SAMN02745111_00998</name>
</gene>
<keyword evidence="1" id="KW-0472">Membrane</keyword>
<accession>A0A1T4VIA9</accession>
<evidence type="ECO:0000256" key="1">
    <source>
        <dbReference type="SAM" id="Phobius"/>
    </source>
</evidence>
<name>A0A1T4VIA9_9FIRM</name>
<dbReference type="Proteomes" id="UP000190814">
    <property type="component" value="Unassembled WGS sequence"/>
</dbReference>
<dbReference type="AlphaFoldDB" id="A0A1T4VIA9"/>
<evidence type="ECO:0000313" key="3">
    <source>
        <dbReference type="Proteomes" id="UP000190814"/>
    </source>
</evidence>
<reference evidence="2 3" key="1">
    <citation type="submission" date="2017-02" db="EMBL/GenBank/DDBJ databases">
        <authorList>
            <person name="Peterson S.W."/>
        </authorList>
    </citation>
    <scope>NUCLEOTIDE SEQUENCE [LARGE SCALE GENOMIC DNA]</scope>
    <source>
        <strain evidence="2 3">ATCC 35992</strain>
    </source>
</reference>
<proteinExistence type="predicted"/>
<dbReference type="RefSeq" id="WP_143405040.1">
    <property type="nucleotide sequence ID" value="NZ_FUXZ01000005.1"/>
</dbReference>
<feature type="transmembrane region" description="Helical" evidence="1">
    <location>
        <begin position="20"/>
        <end position="36"/>
    </location>
</feature>
<sequence length="388" mass="44834">MKKIMRAIAKSSLLQSSIRMFIIAACIILGGFIAIYENRSNAKIIAKEYFQCYLRSDFKEMYKYVDIEETDNVNYEMFKKKLKNEKTQVTFTDYTVSKAVKKKGFSLVTVSYTNGYTNKKEKLSIKLVKKRVANSIFPKWKVLLDDSIVENVEFKTVSGENFMLDGKKLTPKDSVTEKDDSGNEIKYDIYKIDKIFSGAHDCYVDSTYTESIFKKKIEKDGEIIDLKNESRTLKDEYNQGLEKDINDFIVAFFNAQKDKSGYKSVSGYFSDGAQQALKNEYKKVRKILYKKDFETDIDSSLYVIDSFDLSDVKTHIINFNSKGELGLIARCSYSFSVKSDTSKDDLNFSSYVSEYEGSYDCDFNLRVQYDENNKKYIVTSIEITNNEK</sequence>
<keyword evidence="3" id="KW-1185">Reference proteome</keyword>
<keyword evidence="1" id="KW-1133">Transmembrane helix</keyword>
<evidence type="ECO:0000313" key="2">
    <source>
        <dbReference type="EMBL" id="SKA64628.1"/>
    </source>
</evidence>
<organism evidence="2 3">
    <name type="scientific">Eubacterium uniforme</name>
    <dbReference type="NCBI Taxonomy" id="39495"/>
    <lineage>
        <taxon>Bacteria</taxon>
        <taxon>Bacillati</taxon>
        <taxon>Bacillota</taxon>
        <taxon>Clostridia</taxon>
        <taxon>Eubacteriales</taxon>
        <taxon>Eubacteriaceae</taxon>
        <taxon>Eubacterium</taxon>
    </lineage>
</organism>
<dbReference type="EMBL" id="FUXZ01000005">
    <property type="protein sequence ID" value="SKA64628.1"/>
    <property type="molecule type" value="Genomic_DNA"/>
</dbReference>
<evidence type="ECO:0008006" key="4">
    <source>
        <dbReference type="Google" id="ProtNLM"/>
    </source>
</evidence>
<protein>
    <recommendedName>
        <fullName evidence="4">NTF2-like N-terminal transpeptidase domain-containing protein</fullName>
    </recommendedName>
</protein>